<keyword evidence="2" id="KW-1185">Reference proteome</keyword>
<accession>A0AAV9XZ97</accession>
<protein>
    <submittedName>
        <fullName evidence="1">Uncharacterized protein</fullName>
    </submittedName>
</protein>
<dbReference type="EMBL" id="JAWDEY010000022">
    <property type="protein sequence ID" value="KAK6588845.1"/>
    <property type="molecule type" value="Genomic_DNA"/>
</dbReference>
<evidence type="ECO:0000313" key="2">
    <source>
        <dbReference type="Proteomes" id="UP001311799"/>
    </source>
</evidence>
<reference evidence="1 2" key="1">
    <citation type="submission" date="2023-10" db="EMBL/GenBank/DDBJ databases">
        <title>Comparative genomics analysis reveals potential genetic determinants of host preference in Cryptosporidium xiaoi.</title>
        <authorList>
            <person name="Xiao L."/>
            <person name="Li J."/>
        </authorList>
    </citation>
    <scope>NUCLEOTIDE SEQUENCE [LARGE SCALE GENOMIC DNA]</scope>
    <source>
        <strain evidence="1 2">52996</strain>
    </source>
</reference>
<sequence length="354" mass="41319">MCNKINVGIRRVNILLGYYPDNYISGSLMDLLMSSDLICLCHNLNDLVIDSLNENKLYKNKRLIELNSKKSSKMWIIKPIIDKIINGICCTIGSLKKRVKPTEYLYLYSNNRVFLESNTSITFNVADDYFLYLQKIQYLEFDVSNCYSGFRHLVLCNVNFTSNELKNQICCIKSLRYSIKEIIWKIFVMEILFNWPVKISDKIDDMAYIDFSKQISFIINGNFSESNYLNEFSTLFGHGELVPINNYSQVNFSSYILSFITFSHDDILYFNSMFPPRKVVGPDFKDIEIPEIILDPSSKFNFNRRDDEYNTIINKSTAKYTRFILNNKFKMYNVSENYTSDGQSLSCSMQVLSI</sequence>
<dbReference type="AlphaFoldDB" id="A0AAV9XZ97"/>
<dbReference type="Proteomes" id="UP001311799">
    <property type="component" value="Unassembled WGS sequence"/>
</dbReference>
<evidence type="ECO:0000313" key="1">
    <source>
        <dbReference type="EMBL" id="KAK6588845.1"/>
    </source>
</evidence>
<name>A0AAV9XZ97_9CRYT</name>
<comment type="caution">
    <text evidence="1">The sequence shown here is derived from an EMBL/GenBank/DDBJ whole genome shotgun (WGS) entry which is preliminary data.</text>
</comment>
<gene>
    <name evidence="1" type="ORF">RS030_2354</name>
</gene>
<organism evidence="1 2">
    <name type="scientific">Cryptosporidium xiaoi</name>
    <dbReference type="NCBI Taxonomy" id="659607"/>
    <lineage>
        <taxon>Eukaryota</taxon>
        <taxon>Sar</taxon>
        <taxon>Alveolata</taxon>
        <taxon>Apicomplexa</taxon>
        <taxon>Conoidasida</taxon>
        <taxon>Coccidia</taxon>
        <taxon>Eucoccidiorida</taxon>
        <taxon>Eimeriorina</taxon>
        <taxon>Cryptosporidiidae</taxon>
        <taxon>Cryptosporidium</taxon>
    </lineage>
</organism>
<proteinExistence type="predicted"/>